<dbReference type="Proteomes" id="UP001500653">
    <property type="component" value="Unassembled WGS sequence"/>
</dbReference>
<reference evidence="2 3" key="1">
    <citation type="journal article" date="2019" name="Int. J. Syst. Evol. Microbiol.">
        <title>The Global Catalogue of Microorganisms (GCM) 10K type strain sequencing project: providing services to taxonomists for standard genome sequencing and annotation.</title>
        <authorList>
            <consortium name="The Broad Institute Genomics Platform"/>
            <consortium name="The Broad Institute Genome Sequencing Center for Infectious Disease"/>
            <person name="Wu L."/>
            <person name="Ma J."/>
        </authorList>
    </citation>
    <scope>NUCLEOTIDE SEQUENCE [LARGE SCALE GENOMIC DNA]</scope>
    <source>
        <strain evidence="2 3">JCM 13023</strain>
    </source>
</reference>
<accession>A0ABN1WCF9</accession>
<evidence type="ECO:0000313" key="2">
    <source>
        <dbReference type="EMBL" id="GAA1245300.1"/>
    </source>
</evidence>
<organism evidence="2 3">
    <name type="scientific">Prauserella halophila</name>
    <dbReference type="NCBI Taxonomy" id="185641"/>
    <lineage>
        <taxon>Bacteria</taxon>
        <taxon>Bacillati</taxon>
        <taxon>Actinomycetota</taxon>
        <taxon>Actinomycetes</taxon>
        <taxon>Pseudonocardiales</taxon>
        <taxon>Pseudonocardiaceae</taxon>
        <taxon>Prauserella</taxon>
    </lineage>
</organism>
<feature type="region of interest" description="Disordered" evidence="1">
    <location>
        <begin position="51"/>
        <end position="83"/>
    </location>
</feature>
<gene>
    <name evidence="2" type="ORF">GCM10009676_34000</name>
</gene>
<dbReference type="EMBL" id="BAAALN010000011">
    <property type="protein sequence ID" value="GAA1245300.1"/>
    <property type="molecule type" value="Genomic_DNA"/>
</dbReference>
<evidence type="ECO:0000313" key="3">
    <source>
        <dbReference type="Proteomes" id="UP001500653"/>
    </source>
</evidence>
<feature type="compositionally biased region" description="Low complexity" evidence="1">
    <location>
        <begin position="51"/>
        <end position="63"/>
    </location>
</feature>
<evidence type="ECO:0000256" key="1">
    <source>
        <dbReference type="SAM" id="MobiDB-lite"/>
    </source>
</evidence>
<keyword evidence="3" id="KW-1185">Reference proteome</keyword>
<protein>
    <submittedName>
        <fullName evidence="2">Uncharacterized protein</fullName>
    </submittedName>
</protein>
<name>A0ABN1WCF9_9PSEU</name>
<proteinExistence type="predicted"/>
<sequence>MRIWLATGSPAAKSLPASNWRKYSRSDMAGRLPVPGYGHVAAVAGTRADPRTGAAFPGAAAEPGKTDGRSTWPGRHGCDNPRT</sequence>
<comment type="caution">
    <text evidence="2">The sequence shown here is derived from an EMBL/GenBank/DDBJ whole genome shotgun (WGS) entry which is preliminary data.</text>
</comment>